<accession>A0ACB7H1J3</accession>
<dbReference type="Proteomes" id="UP000091857">
    <property type="component" value="Chromosome 10"/>
</dbReference>
<evidence type="ECO:0000313" key="1">
    <source>
        <dbReference type="EMBL" id="KAG8646257.1"/>
    </source>
</evidence>
<proteinExistence type="predicted"/>
<comment type="caution">
    <text evidence="1">The sequence shown here is derived from an EMBL/GenBank/DDBJ whole genome shotgun (WGS) entry which is preliminary data.</text>
</comment>
<gene>
    <name evidence="1" type="ORF">MANES_10G137502v8</name>
</gene>
<keyword evidence="2" id="KW-1185">Reference proteome</keyword>
<evidence type="ECO:0000313" key="2">
    <source>
        <dbReference type="Proteomes" id="UP000091857"/>
    </source>
</evidence>
<sequence>MNVKEERKVPIVAYKLKGGAAAWWNSIQNMKQMFEQRFLPSDHAQVLYNRYHNCVQGNRRVDEYTDEFLRLQARCENCENEAQQVAHYQRGLNHEIRCMMGVAAIFTLADAIEMAKRAKERVDWQPRQQQYNRNFNYRNFGSTGTQQYRGNYSGQPSKVVNYGNPPNTMEERRESKGKAVTTTTNKGGRINPYQKPMGDICYRCRQSGHRSNNCPERRGINTDRRQVNIVEKVAETDEEEDDDDGSIAGSEDGEVTYVVKKILCSTKQEDETQRRKIFQAKCRVGEAICRLIIDSCSCENLIAKQLVEKL</sequence>
<name>A0ACB7H1J3_MANES</name>
<protein>
    <submittedName>
        <fullName evidence="1">Uncharacterized protein</fullName>
    </submittedName>
</protein>
<organism evidence="1 2">
    <name type="scientific">Manihot esculenta</name>
    <name type="common">Cassava</name>
    <name type="synonym">Jatropha manihot</name>
    <dbReference type="NCBI Taxonomy" id="3983"/>
    <lineage>
        <taxon>Eukaryota</taxon>
        <taxon>Viridiplantae</taxon>
        <taxon>Streptophyta</taxon>
        <taxon>Embryophyta</taxon>
        <taxon>Tracheophyta</taxon>
        <taxon>Spermatophyta</taxon>
        <taxon>Magnoliopsida</taxon>
        <taxon>eudicotyledons</taxon>
        <taxon>Gunneridae</taxon>
        <taxon>Pentapetalae</taxon>
        <taxon>rosids</taxon>
        <taxon>fabids</taxon>
        <taxon>Malpighiales</taxon>
        <taxon>Euphorbiaceae</taxon>
        <taxon>Crotonoideae</taxon>
        <taxon>Manihoteae</taxon>
        <taxon>Manihot</taxon>
    </lineage>
</organism>
<reference evidence="2" key="1">
    <citation type="journal article" date="2016" name="Nat. Biotechnol.">
        <title>Sequencing wild and cultivated cassava and related species reveals extensive interspecific hybridization and genetic diversity.</title>
        <authorList>
            <person name="Bredeson J.V."/>
            <person name="Lyons J.B."/>
            <person name="Prochnik S.E."/>
            <person name="Wu G.A."/>
            <person name="Ha C.M."/>
            <person name="Edsinger-Gonzales E."/>
            <person name="Grimwood J."/>
            <person name="Schmutz J."/>
            <person name="Rabbi I.Y."/>
            <person name="Egesi C."/>
            <person name="Nauluvula P."/>
            <person name="Lebot V."/>
            <person name="Ndunguru J."/>
            <person name="Mkamilo G."/>
            <person name="Bart R.S."/>
            <person name="Setter T.L."/>
            <person name="Gleadow R.M."/>
            <person name="Kulakow P."/>
            <person name="Ferguson M.E."/>
            <person name="Rounsley S."/>
            <person name="Rokhsar D.S."/>
        </authorList>
    </citation>
    <scope>NUCLEOTIDE SEQUENCE [LARGE SCALE GENOMIC DNA]</scope>
    <source>
        <strain evidence="2">cv. AM560-2</strain>
    </source>
</reference>
<dbReference type="EMBL" id="CM004396">
    <property type="protein sequence ID" value="KAG8646257.1"/>
    <property type="molecule type" value="Genomic_DNA"/>
</dbReference>